<name>A0A5B0MK49_PUCGR</name>
<dbReference type="Proteomes" id="UP000325313">
    <property type="component" value="Unassembled WGS sequence"/>
</dbReference>
<evidence type="ECO:0000313" key="1">
    <source>
        <dbReference type="EMBL" id="KAA1076180.1"/>
    </source>
</evidence>
<dbReference type="EMBL" id="VDEP01000471">
    <property type="protein sequence ID" value="KAA1076180.1"/>
    <property type="molecule type" value="Genomic_DNA"/>
</dbReference>
<protein>
    <submittedName>
        <fullName evidence="1">Uncharacterized protein</fullName>
    </submittedName>
</protein>
<organism evidence="1 4">
    <name type="scientific">Puccinia graminis f. sp. tritici</name>
    <dbReference type="NCBI Taxonomy" id="56615"/>
    <lineage>
        <taxon>Eukaryota</taxon>
        <taxon>Fungi</taxon>
        <taxon>Dikarya</taxon>
        <taxon>Basidiomycota</taxon>
        <taxon>Pucciniomycotina</taxon>
        <taxon>Pucciniomycetes</taxon>
        <taxon>Pucciniales</taxon>
        <taxon>Pucciniaceae</taxon>
        <taxon>Puccinia</taxon>
    </lineage>
</organism>
<sequence>MNHVETEIKSTQQITQGLAEPIAEITNNAQNCRTSMVFDRLTVELRRIQRTIQTARLIAASRMSDDSTERKTVGLGRGKGTKDTAIEKEISHHCKFIKE</sequence>
<dbReference type="EMBL" id="VSWC01000092">
    <property type="protein sequence ID" value="KAA1091549.1"/>
    <property type="molecule type" value="Genomic_DNA"/>
</dbReference>
<evidence type="ECO:0000313" key="4">
    <source>
        <dbReference type="Proteomes" id="UP000325313"/>
    </source>
</evidence>
<keyword evidence="3" id="KW-1185">Reference proteome</keyword>
<evidence type="ECO:0000313" key="3">
    <source>
        <dbReference type="Proteomes" id="UP000324748"/>
    </source>
</evidence>
<dbReference type="AlphaFoldDB" id="A0A5B0MK49"/>
<reference evidence="3 4" key="1">
    <citation type="submission" date="2019-05" db="EMBL/GenBank/DDBJ databases">
        <title>Emergence of the Ug99 lineage of the wheat stem rust pathogen through somatic hybridization.</title>
        <authorList>
            <person name="Li F."/>
            <person name="Upadhyaya N.M."/>
            <person name="Sperschneider J."/>
            <person name="Matny O."/>
            <person name="Nguyen-Phuc H."/>
            <person name="Mago R."/>
            <person name="Raley C."/>
            <person name="Miller M.E."/>
            <person name="Silverstein K.A.T."/>
            <person name="Henningsen E."/>
            <person name="Hirsch C.D."/>
            <person name="Visser B."/>
            <person name="Pretorius Z.A."/>
            <person name="Steffenson B.J."/>
            <person name="Schwessinger B."/>
            <person name="Dodds P.N."/>
            <person name="Figueroa M."/>
        </authorList>
    </citation>
    <scope>NUCLEOTIDE SEQUENCE [LARGE SCALE GENOMIC DNA]</scope>
    <source>
        <strain evidence="2">21-0</strain>
        <strain evidence="1 4">Ug99</strain>
    </source>
</reference>
<gene>
    <name evidence="2" type="ORF">PGT21_035496</name>
    <name evidence="1" type="ORF">PGTUg99_036810</name>
</gene>
<proteinExistence type="predicted"/>
<evidence type="ECO:0000313" key="2">
    <source>
        <dbReference type="EMBL" id="KAA1091549.1"/>
    </source>
</evidence>
<dbReference type="Proteomes" id="UP000324748">
    <property type="component" value="Unassembled WGS sequence"/>
</dbReference>
<comment type="caution">
    <text evidence="1">The sequence shown here is derived from an EMBL/GenBank/DDBJ whole genome shotgun (WGS) entry which is preliminary data.</text>
</comment>
<accession>A0A5B0MK49</accession>